<keyword evidence="2 4" id="KW-0862">Zinc</keyword>
<dbReference type="EMBL" id="BRPL01000002">
    <property type="protein sequence ID" value="GLB46050.1"/>
    <property type="molecule type" value="Genomic_DNA"/>
</dbReference>
<dbReference type="Gene3D" id="3.90.180.10">
    <property type="entry name" value="Medium-chain alcohol dehydrogenases, catalytic domain"/>
    <property type="match status" value="1"/>
</dbReference>
<dbReference type="SUPFAM" id="SSF50129">
    <property type="entry name" value="GroES-like"/>
    <property type="match status" value="1"/>
</dbReference>
<dbReference type="PANTHER" id="PTHR43401">
    <property type="entry name" value="L-THREONINE 3-DEHYDROGENASE"/>
    <property type="match status" value="1"/>
</dbReference>
<protein>
    <submittedName>
        <fullName evidence="6">Iditol 2-dehydrogenase</fullName>
    </submittedName>
</protein>
<keyword evidence="3" id="KW-0560">Oxidoreductase</keyword>
<dbReference type="InterPro" id="IPR013149">
    <property type="entry name" value="ADH-like_C"/>
</dbReference>
<dbReference type="InterPro" id="IPR013154">
    <property type="entry name" value="ADH-like_N"/>
</dbReference>
<dbReference type="Gene3D" id="3.40.50.720">
    <property type="entry name" value="NAD(P)-binding Rossmann-like Domain"/>
    <property type="match status" value="1"/>
</dbReference>
<dbReference type="InterPro" id="IPR002328">
    <property type="entry name" value="ADH_Zn_CS"/>
</dbReference>
<comment type="cofactor">
    <cofactor evidence="4">
        <name>Zn(2+)</name>
        <dbReference type="ChEBI" id="CHEBI:29105"/>
    </cofactor>
</comment>
<dbReference type="Pfam" id="PF00107">
    <property type="entry name" value="ADH_zinc_N"/>
    <property type="match status" value="1"/>
</dbReference>
<comment type="caution">
    <text evidence="6">The sequence shown here is derived from an EMBL/GenBank/DDBJ whole genome shotgun (WGS) entry which is preliminary data.</text>
</comment>
<keyword evidence="1 4" id="KW-0479">Metal-binding</keyword>
<evidence type="ECO:0000256" key="3">
    <source>
        <dbReference type="ARBA" id="ARBA00023002"/>
    </source>
</evidence>
<dbReference type="GO" id="GO:0008270">
    <property type="term" value="F:zinc ion binding"/>
    <property type="evidence" value="ECO:0007669"/>
    <property type="project" value="InterPro"/>
</dbReference>
<dbReference type="InterPro" id="IPR050129">
    <property type="entry name" value="Zn_alcohol_dh"/>
</dbReference>
<dbReference type="SUPFAM" id="SSF51735">
    <property type="entry name" value="NAD(P)-binding Rossmann-fold domains"/>
    <property type="match status" value="1"/>
</dbReference>
<feature type="domain" description="Enoyl reductase (ER)" evidence="5">
    <location>
        <begin position="8"/>
        <end position="329"/>
    </location>
</feature>
<dbReference type="RefSeq" id="WP_286135510.1">
    <property type="nucleotide sequence ID" value="NZ_BRPL01000002.1"/>
</dbReference>
<evidence type="ECO:0000259" key="5">
    <source>
        <dbReference type="SMART" id="SM00829"/>
    </source>
</evidence>
<dbReference type="PANTHER" id="PTHR43401:SF2">
    <property type="entry name" value="L-THREONINE 3-DEHYDROGENASE"/>
    <property type="match status" value="1"/>
</dbReference>
<evidence type="ECO:0000256" key="2">
    <source>
        <dbReference type="ARBA" id="ARBA00022833"/>
    </source>
</evidence>
<accession>A0A9W6AZX8</accession>
<dbReference type="CDD" id="cd08234">
    <property type="entry name" value="threonine_DH_like"/>
    <property type="match status" value="1"/>
</dbReference>
<gene>
    <name evidence="6" type="ORF">WR164_00290</name>
</gene>
<dbReference type="AlphaFoldDB" id="A0A9W6AZX8"/>
<dbReference type="GO" id="GO:0016491">
    <property type="term" value="F:oxidoreductase activity"/>
    <property type="evidence" value="ECO:0007669"/>
    <property type="project" value="UniProtKB-KW"/>
</dbReference>
<dbReference type="Proteomes" id="UP001144204">
    <property type="component" value="Unassembled WGS sequence"/>
</dbReference>
<name>A0A9W6AZX8_9LACO</name>
<keyword evidence="7" id="KW-1185">Reference proteome</keyword>
<reference evidence="6" key="2">
    <citation type="journal article" date="2023" name="PLoS ONE">
        <title>Philodulcilactobacillus myokoensis gen. nov., sp. nov., a fructophilic, acidophilic, and agar-phobic lactic acid bacterium isolated from fermented vegetable extracts.</title>
        <authorList>
            <person name="Kouya T."/>
            <person name="Ishiyama Y."/>
            <person name="Ohashi S."/>
            <person name="Kumakubo R."/>
            <person name="Yamazaki T."/>
            <person name="Otaki T."/>
        </authorList>
    </citation>
    <scope>NUCLEOTIDE SEQUENCE</scope>
    <source>
        <strain evidence="6">WR16-4</strain>
    </source>
</reference>
<evidence type="ECO:0000256" key="1">
    <source>
        <dbReference type="ARBA" id="ARBA00022723"/>
    </source>
</evidence>
<evidence type="ECO:0000313" key="7">
    <source>
        <dbReference type="Proteomes" id="UP001144204"/>
    </source>
</evidence>
<dbReference type="InterPro" id="IPR036291">
    <property type="entry name" value="NAD(P)-bd_dom_sf"/>
</dbReference>
<evidence type="ECO:0000313" key="6">
    <source>
        <dbReference type="EMBL" id="GLB46050.1"/>
    </source>
</evidence>
<comment type="similarity">
    <text evidence="4">Belongs to the zinc-containing alcohol dehydrogenase family.</text>
</comment>
<evidence type="ECO:0000256" key="4">
    <source>
        <dbReference type="RuleBase" id="RU361277"/>
    </source>
</evidence>
<dbReference type="Pfam" id="PF08240">
    <property type="entry name" value="ADH_N"/>
    <property type="match status" value="1"/>
</dbReference>
<reference evidence="6" key="1">
    <citation type="submission" date="2022-07" db="EMBL/GenBank/DDBJ databases">
        <authorList>
            <person name="Kouya T."/>
            <person name="Ishiyama Y."/>
        </authorList>
    </citation>
    <scope>NUCLEOTIDE SEQUENCE</scope>
    <source>
        <strain evidence="6">WR16-4</strain>
    </source>
</reference>
<dbReference type="PROSITE" id="PS00059">
    <property type="entry name" value="ADH_ZINC"/>
    <property type="match status" value="1"/>
</dbReference>
<dbReference type="InterPro" id="IPR020843">
    <property type="entry name" value="ER"/>
</dbReference>
<organism evidence="6 7">
    <name type="scientific">Philodulcilactobacillus myokoensis</name>
    <dbReference type="NCBI Taxonomy" id="2929573"/>
    <lineage>
        <taxon>Bacteria</taxon>
        <taxon>Bacillati</taxon>
        <taxon>Bacillota</taxon>
        <taxon>Bacilli</taxon>
        <taxon>Lactobacillales</taxon>
        <taxon>Lactobacillaceae</taxon>
        <taxon>Philodulcilactobacillus</taxon>
    </lineage>
</organism>
<dbReference type="InterPro" id="IPR011032">
    <property type="entry name" value="GroES-like_sf"/>
</dbReference>
<proteinExistence type="inferred from homology"/>
<dbReference type="SMART" id="SM00829">
    <property type="entry name" value="PKS_ER"/>
    <property type="match status" value="1"/>
</dbReference>
<sequence length="333" mass="36022">MKALVLTGVKHLEIQDIKKPEVKPDEVLVNNKYAGICGTDYALYNGLPGSADAVPPIVLGHENAGVVAAVGSNVQNFKVGDRVTVDPNVYCEKCRYCRTGRPELCDNLSAVGVTRNGGLEQFFTAPEKVVYHLPDNVALKDAATSEPISCAVHGMHLLDIEPYQKALVIGDGFMGLIFAELLKSYGVKSVDLTGRHDDKLAKEKKIIGLNKTINTTKEKIPADYDVVIEAVGQPKTQEQATEATVKGAQVLMFGVGKPNQTFSMNTYEIFKKQLTIKGAFINPDSFESSISLQQSGDVNVDPIINNVISLEQVESVLNGTSNLKGKCVVKIDD</sequence>